<feature type="transmembrane region" description="Helical" evidence="1">
    <location>
        <begin position="21"/>
        <end position="45"/>
    </location>
</feature>
<feature type="transmembrane region" description="Helical" evidence="1">
    <location>
        <begin position="226"/>
        <end position="249"/>
    </location>
</feature>
<organism evidence="2 3">
    <name type="scientific">Isoptericola luteus</name>
    <dbReference type="NCBI Taxonomy" id="2879484"/>
    <lineage>
        <taxon>Bacteria</taxon>
        <taxon>Bacillati</taxon>
        <taxon>Actinomycetota</taxon>
        <taxon>Actinomycetes</taxon>
        <taxon>Micrococcales</taxon>
        <taxon>Promicromonosporaceae</taxon>
        <taxon>Isoptericola</taxon>
    </lineage>
</organism>
<dbReference type="Proteomes" id="UP001319870">
    <property type="component" value="Unassembled WGS sequence"/>
</dbReference>
<keyword evidence="1" id="KW-0472">Membrane</keyword>
<accession>A0ABS7ZL71</accession>
<gene>
    <name evidence="2" type="ORF">LEP48_14865</name>
</gene>
<dbReference type="EMBL" id="JAIXCQ010000011">
    <property type="protein sequence ID" value="MCA5894619.1"/>
    <property type="molecule type" value="Genomic_DNA"/>
</dbReference>
<feature type="transmembrane region" description="Helical" evidence="1">
    <location>
        <begin position="261"/>
        <end position="279"/>
    </location>
</feature>
<evidence type="ECO:0008006" key="4">
    <source>
        <dbReference type="Google" id="ProtNLM"/>
    </source>
</evidence>
<protein>
    <recommendedName>
        <fullName evidence="4">Integral membrane protein</fullName>
    </recommendedName>
</protein>
<keyword evidence="1" id="KW-0812">Transmembrane</keyword>
<proteinExistence type="predicted"/>
<keyword evidence="1" id="KW-1133">Transmembrane helix</keyword>
<name>A0ABS7ZL71_9MICO</name>
<reference evidence="2 3" key="1">
    <citation type="submission" date="2021-09" db="EMBL/GenBank/DDBJ databases">
        <title>Isoptericola luteus sp. nov., a novel bacterium isolated from Harbin, the capital city of Heilongjiang province.</title>
        <authorList>
            <person name="Li J."/>
        </authorList>
    </citation>
    <scope>NUCLEOTIDE SEQUENCE [LARGE SCALE GENOMIC DNA]</scope>
    <source>
        <strain evidence="2 3">NEAU-Y5</strain>
    </source>
</reference>
<evidence type="ECO:0000256" key="1">
    <source>
        <dbReference type="SAM" id="Phobius"/>
    </source>
</evidence>
<keyword evidence="3" id="KW-1185">Reference proteome</keyword>
<comment type="caution">
    <text evidence="2">The sequence shown here is derived from an EMBL/GenBank/DDBJ whole genome shotgun (WGS) entry which is preliminary data.</text>
</comment>
<feature type="transmembrane region" description="Helical" evidence="1">
    <location>
        <begin position="186"/>
        <end position="214"/>
    </location>
</feature>
<feature type="transmembrane region" description="Helical" evidence="1">
    <location>
        <begin position="51"/>
        <end position="78"/>
    </location>
</feature>
<dbReference type="RefSeq" id="WP_225566351.1">
    <property type="nucleotide sequence ID" value="NZ_JAIXCQ010000011.1"/>
</dbReference>
<sequence length="288" mass="28585">MTLTQTSRHAGTSARAWSVGWRSCGCAFVLSATLSVLVTLAQGGAPGTQAAWHLIGVLGARALLTVALCVPAAALLTALLARRPVIVQVVAFAAAGAVLGRLSDGWVGLPGSGELWLDAALAAAAGRAIVAWRDARRAAAQEPGGVPQADPSTADAGQVAAAGGAVAGGAVAGSGVEQGYRWESPLAWFVATVGMLAWPLVSGFGAVVTLASFFGEPPTASDHVQAATYLWTGAAVAVVASVVVILLGVRVGRRGGRLRGGVGLAVWGFLVAVVLAVAADGLRGGAVS</sequence>
<evidence type="ECO:0000313" key="2">
    <source>
        <dbReference type="EMBL" id="MCA5894619.1"/>
    </source>
</evidence>
<evidence type="ECO:0000313" key="3">
    <source>
        <dbReference type="Proteomes" id="UP001319870"/>
    </source>
</evidence>